<dbReference type="CDD" id="cd18800">
    <property type="entry name" value="SF2_C_EcoR124I-like"/>
    <property type="match status" value="1"/>
</dbReference>
<keyword evidence="9 11" id="KW-0067">ATP-binding</keyword>
<protein>
    <recommendedName>
        <fullName evidence="11">Type I restriction enzyme endonuclease subunit</fullName>
        <shortName evidence="11">R protein</shortName>
        <ecNumber evidence="11">3.1.21.3</ecNumber>
    </recommendedName>
</protein>
<comment type="function">
    <text evidence="11">Subunit R is required for both nuclease and ATPase activities, but not for modification.</text>
</comment>
<dbReference type="Pfam" id="PF11867">
    <property type="entry name" value="T1RH-like_C"/>
    <property type="match status" value="1"/>
</dbReference>
<dbReference type="InterPro" id="IPR004473">
    <property type="entry name" value="Restrct_endonuc_typeI_HsdR"/>
</dbReference>
<keyword evidence="4" id="KW-0540">Nuclease</keyword>
<dbReference type="Pfam" id="PF04313">
    <property type="entry name" value="HSDR_N"/>
    <property type="match status" value="1"/>
</dbReference>
<dbReference type="InterPro" id="IPR021810">
    <property type="entry name" value="T1RH-like_C"/>
</dbReference>
<dbReference type="GO" id="GO:0005524">
    <property type="term" value="F:ATP binding"/>
    <property type="evidence" value="ECO:0007669"/>
    <property type="project" value="UniProtKB-KW"/>
</dbReference>
<gene>
    <name evidence="13" type="ORF">HF843_07465</name>
</gene>
<dbReference type="InterPro" id="IPR007409">
    <property type="entry name" value="Restrct_endonuc_type1_HsdR_N"/>
</dbReference>
<comment type="caution">
    <text evidence="13">The sequence shown here is derived from an EMBL/GenBank/DDBJ whole genome shotgun (WGS) entry which is preliminary data.</text>
</comment>
<evidence type="ECO:0000256" key="8">
    <source>
        <dbReference type="ARBA" id="ARBA00022801"/>
    </source>
</evidence>
<evidence type="ECO:0000256" key="4">
    <source>
        <dbReference type="ARBA" id="ARBA00022722"/>
    </source>
</evidence>
<dbReference type="EC" id="3.1.21.3" evidence="11"/>
<dbReference type="InterPro" id="IPR040980">
    <property type="entry name" value="SWI2_SNF2"/>
</dbReference>
<dbReference type="GO" id="GO:0009035">
    <property type="term" value="F:type I site-specific deoxyribonuclease activity"/>
    <property type="evidence" value="ECO:0007669"/>
    <property type="project" value="UniProtKB-EC"/>
</dbReference>
<sequence length="1041" mass="120086">MSKNRYSEEEAVQKPAGELLHSELGWDLVYAYDNEVLGKDGTLGRESYHCVVLRRDLKHALLTFNDWLKEDDCDDVIRTLLSVLATDSLLQTNEKKYRMLREGIPVEREMPDGTKQTQYAAVFDFNHPDRNNFKAVEEMWVYGPLHHRRCDLVGFVNGIPLMFVEFKRHDKDVRRAYEDNYSDYQDTIPQLFWFNAFVILSNGVEAKVGTLGSPYEFFGEWKRLTEGETGRVDLETMLRGMCNKRAFMDLFENFILFDHTPTPAAKILARNHQYLGVNRAVEAYANRELNGGKLGVFWHTQGSGKSYSMVFLAQKIRRKFAGSPTFLVVTDRDELDRQIAGTFANCGCLDAAEPGKYLATSGEDLVSKLHGNPSFIFTLIQKFNNPDAKPIHPDHDVIILCDEAHRTNNGVFAANMCKLLPTASRIGFTGTPLFSYDNITERTFGGYVSIYDFATAVEDGATVPLYYENRSDLLHIENPDINDELAEAVEAADLDEAQHEKLERDLSRSYHIITSSKRLDVIARDFVKHYSEIWESGKAMFISVDKVTAVRMYDLVQKYWKEAIESEEKKLRSDSQQEALERQRKIDWMRQTEMAVVISQEQNEIEHFKRWGIDIRPHREKMEKHELDKEFRDPDNPFRVVFVCAMWLTGFDVKPLSVMYFDKPMKAHSLMQAIARANRVSEGKSNGLIVDYIGVVKALRRALAEYTRDPSGAQGESPVLDKEQLIRNVRTLLTSIDEFLEEHGFKLESLISAQGFQRLAMMREGADAMCAGDETKKRFGIMSRELFKLFKFMERSDVSENDWAMRDAIDAIYKEITKRRDVPDTGAVMVQLQSIIDEHVSVDESNKSNPAKFDISGIDFNILHREFEKTKEKNLVLGKIRSVIERRLEVSLSENPTRADFFTRYQDIIDRYNQEQDRATIEATFEALMKLSRDLDDEQKRYVREGFTSEEQLAVFDMVYKDSLTKSEIKQVKKMCVQLVEAVQEKLAVMSNWKEKPGTLADIDTLIRDELFKNLPEESYPDESIPGYRKQIFDYFYSRAA</sequence>
<dbReference type="PANTHER" id="PTHR30195">
    <property type="entry name" value="TYPE I SITE-SPECIFIC DEOXYRIBONUCLEASE PROTEIN SUBUNIT M AND R"/>
    <property type="match status" value="1"/>
</dbReference>
<dbReference type="GO" id="GO:0009307">
    <property type="term" value="P:DNA restriction-modification system"/>
    <property type="evidence" value="ECO:0007669"/>
    <property type="project" value="UniProtKB-KW"/>
</dbReference>
<dbReference type="AlphaFoldDB" id="A0A848D604"/>
<keyword evidence="6 11" id="KW-0680">Restriction system</keyword>
<dbReference type="Proteomes" id="UP000583419">
    <property type="component" value="Unassembled WGS sequence"/>
</dbReference>
<evidence type="ECO:0000256" key="9">
    <source>
        <dbReference type="ARBA" id="ARBA00022840"/>
    </source>
</evidence>
<evidence type="ECO:0000256" key="1">
    <source>
        <dbReference type="ARBA" id="ARBA00000851"/>
    </source>
</evidence>
<dbReference type="InterPro" id="IPR014001">
    <property type="entry name" value="Helicase_ATP-bd"/>
</dbReference>
<reference evidence="13 14" key="1">
    <citation type="submission" date="2020-04" db="EMBL/GenBank/DDBJ databases">
        <authorList>
            <person name="Hitch T.C.A."/>
            <person name="Wylensek D."/>
            <person name="Clavel T."/>
        </authorList>
    </citation>
    <scope>NUCLEOTIDE SEQUENCE [LARGE SCALE GENOMIC DNA]</scope>
    <source>
        <strain evidence="13 14">WCA-130-P53-4B</strain>
    </source>
</reference>
<dbReference type="Pfam" id="PF22679">
    <property type="entry name" value="T1R_D3-like"/>
    <property type="match status" value="1"/>
</dbReference>
<comment type="subunit">
    <text evidence="3 11">The type I restriction/modification system is composed of three polypeptides R, M and S.</text>
</comment>
<dbReference type="Gene3D" id="3.40.50.300">
    <property type="entry name" value="P-loop containing nucleotide triphosphate hydrolases"/>
    <property type="match status" value="2"/>
</dbReference>
<dbReference type="RefSeq" id="WP_168973962.1">
    <property type="nucleotide sequence ID" value="NZ_JABAGJ010000010.1"/>
</dbReference>
<evidence type="ECO:0000256" key="2">
    <source>
        <dbReference type="ARBA" id="ARBA00008598"/>
    </source>
</evidence>
<dbReference type="InterPro" id="IPR051268">
    <property type="entry name" value="Type-I_R_enzyme_R_subunit"/>
</dbReference>
<dbReference type="InterPro" id="IPR055180">
    <property type="entry name" value="HsdR_RecA-like_helicase_dom_2"/>
</dbReference>
<dbReference type="EMBL" id="JABAGJ010000010">
    <property type="protein sequence ID" value="NMF02999.1"/>
    <property type="molecule type" value="Genomic_DNA"/>
</dbReference>
<dbReference type="InterPro" id="IPR027417">
    <property type="entry name" value="P-loop_NTPase"/>
</dbReference>
<evidence type="ECO:0000256" key="6">
    <source>
        <dbReference type="ARBA" id="ARBA00022747"/>
    </source>
</evidence>
<dbReference type="Gene3D" id="3.90.1570.50">
    <property type="match status" value="1"/>
</dbReference>
<keyword evidence="8 11" id="KW-0378">Hydrolase</keyword>
<keyword evidence="7 13" id="KW-0255">Endonuclease</keyword>
<dbReference type="SUPFAM" id="SSF52540">
    <property type="entry name" value="P-loop containing nucleoside triphosphate hydrolases"/>
    <property type="match status" value="1"/>
</dbReference>
<evidence type="ECO:0000313" key="14">
    <source>
        <dbReference type="Proteomes" id="UP000583419"/>
    </source>
</evidence>
<feature type="domain" description="Helicase ATP-binding" evidence="12">
    <location>
        <begin position="286"/>
        <end position="450"/>
    </location>
</feature>
<evidence type="ECO:0000256" key="3">
    <source>
        <dbReference type="ARBA" id="ARBA00011296"/>
    </source>
</evidence>
<name>A0A848D604_9BIFI</name>
<dbReference type="NCBIfam" id="TIGR00348">
    <property type="entry name" value="hsdR"/>
    <property type="match status" value="1"/>
</dbReference>
<keyword evidence="5 11" id="KW-0547">Nucleotide-binding</keyword>
<dbReference type="PANTHER" id="PTHR30195:SF15">
    <property type="entry name" value="TYPE I RESTRICTION ENZYME HINDI ENDONUCLEASE SUBUNIT"/>
    <property type="match status" value="1"/>
</dbReference>
<evidence type="ECO:0000256" key="7">
    <source>
        <dbReference type="ARBA" id="ARBA00022759"/>
    </source>
</evidence>
<accession>A0A848D604</accession>
<evidence type="ECO:0000256" key="5">
    <source>
        <dbReference type="ARBA" id="ARBA00022741"/>
    </source>
</evidence>
<evidence type="ECO:0000259" key="12">
    <source>
        <dbReference type="PROSITE" id="PS51192"/>
    </source>
</evidence>
<keyword evidence="10 11" id="KW-0238">DNA-binding</keyword>
<comment type="catalytic activity">
    <reaction evidence="1 11">
        <text>Endonucleolytic cleavage of DNA to give random double-stranded fragments with terminal 5'-phosphates, ATP is simultaneously hydrolyzed.</text>
        <dbReference type="EC" id="3.1.21.3"/>
    </reaction>
</comment>
<dbReference type="PROSITE" id="PS51192">
    <property type="entry name" value="HELICASE_ATP_BIND_1"/>
    <property type="match status" value="1"/>
</dbReference>
<evidence type="ECO:0000256" key="11">
    <source>
        <dbReference type="RuleBase" id="RU364115"/>
    </source>
</evidence>
<evidence type="ECO:0000313" key="13">
    <source>
        <dbReference type="EMBL" id="NMF02999.1"/>
    </source>
</evidence>
<organism evidence="13 14">
    <name type="scientific">Bifidobacterium boum</name>
    <dbReference type="NCBI Taxonomy" id="78343"/>
    <lineage>
        <taxon>Bacteria</taxon>
        <taxon>Bacillati</taxon>
        <taxon>Actinomycetota</taxon>
        <taxon>Actinomycetes</taxon>
        <taxon>Bifidobacteriales</taxon>
        <taxon>Bifidobacteriaceae</taxon>
        <taxon>Bifidobacterium</taxon>
    </lineage>
</organism>
<dbReference type="Pfam" id="PF18766">
    <property type="entry name" value="SWI2_SNF2"/>
    <property type="match status" value="1"/>
</dbReference>
<comment type="similarity">
    <text evidence="2 11">Belongs to the HsdR family.</text>
</comment>
<evidence type="ECO:0000256" key="10">
    <source>
        <dbReference type="ARBA" id="ARBA00023125"/>
    </source>
</evidence>
<proteinExistence type="inferred from homology"/>
<dbReference type="SMART" id="SM00487">
    <property type="entry name" value="DEXDc"/>
    <property type="match status" value="1"/>
</dbReference>
<dbReference type="GO" id="GO:0003677">
    <property type="term" value="F:DNA binding"/>
    <property type="evidence" value="ECO:0007669"/>
    <property type="project" value="UniProtKB-KW"/>
</dbReference>
<dbReference type="CDD" id="cd22332">
    <property type="entry name" value="HsdR_N"/>
    <property type="match status" value="1"/>
</dbReference>